<evidence type="ECO:0000313" key="1">
    <source>
        <dbReference type="EMBL" id="PMD59472.1"/>
    </source>
</evidence>
<dbReference type="AlphaFoldDB" id="A0A2J6T8X3"/>
<organism evidence="1 2">
    <name type="scientific">Hyaloscypha bicolor E</name>
    <dbReference type="NCBI Taxonomy" id="1095630"/>
    <lineage>
        <taxon>Eukaryota</taxon>
        <taxon>Fungi</taxon>
        <taxon>Dikarya</taxon>
        <taxon>Ascomycota</taxon>
        <taxon>Pezizomycotina</taxon>
        <taxon>Leotiomycetes</taxon>
        <taxon>Helotiales</taxon>
        <taxon>Hyaloscyphaceae</taxon>
        <taxon>Hyaloscypha</taxon>
        <taxon>Hyaloscypha bicolor</taxon>
    </lineage>
</organism>
<dbReference type="InParanoid" id="A0A2J6T8X3"/>
<proteinExistence type="predicted"/>
<dbReference type="PANTHER" id="PTHR24305">
    <property type="entry name" value="CYTOCHROME P450"/>
    <property type="match status" value="1"/>
</dbReference>
<dbReference type="InterPro" id="IPR050121">
    <property type="entry name" value="Cytochrome_P450_monoxygenase"/>
</dbReference>
<protein>
    <recommendedName>
        <fullName evidence="3">Cytochrome P450</fullName>
    </recommendedName>
</protein>
<dbReference type="EMBL" id="KZ613816">
    <property type="protein sequence ID" value="PMD59472.1"/>
    <property type="molecule type" value="Genomic_DNA"/>
</dbReference>
<dbReference type="GeneID" id="36582971"/>
<accession>A0A2J6T8X3</accession>
<dbReference type="InterPro" id="IPR001128">
    <property type="entry name" value="Cyt_P450"/>
</dbReference>
<dbReference type="Pfam" id="PF00067">
    <property type="entry name" value="p450"/>
    <property type="match status" value="1"/>
</dbReference>
<dbReference type="RefSeq" id="XP_024736376.1">
    <property type="nucleotide sequence ID" value="XM_024874891.1"/>
</dbReference>
<evidence type="ECO:0008006" key="3">
    <source>
        <dbReference type="Google" id="ProtNLM"/>
    </source>
</evidence>
<feature type="non-terminal residue" evidence="1">
    <location>
        <position position="1"/>
    </location>
</feature>
<dbReference type="PANTHER" id="PTHR24305:SF168">
    <property type="entry name" value="P450, PUTATIVE (EUROFUNG)-RELATED"/>
    <property type="match status" value="1"/>
</dbReference>
<dbReference type="GO" id="GO:0004497">
    <property type="term" value="F:monooxygenase activity"/>
    <property type="evidence" value="ECO:0007669"/>
    <property type="project" value="InterPro"/>
</dbReference>
<dbReference type="GO" id="GO:0016705">
    <property type="term" value="F:oxidoreductase activity, acting on paired donors, with incorporation or reduction of molecular oxygen"/>
    <property type="evidence" value="ECO:0007669"/>
    <property type="project" value="InterPro"/>
</dbReference>
<keyword evidence="2" id="KW-1185">Reference proteome</keyword>
<name>A0A2J6T8X3_9HELO</name>
<dbReference type="GO" id="GO:0005506">
    <property type="term" value="F:iron ion binding"/>
    <property type="evidence" value="ECO:0007669"/>
    <property type="project" value="InterPro"/>
</dbReference>
<dbReference type="InterPro" id="IPR036396">
    <property type="entry name" value="Cyt_P450_sf"/>
</dbReference>
<gene>
    <name evidence="1" type="ORF">K444DRAFT_530312</name>
</gene>
<reference evidence="1 2" key="1">
    <citation type="submission" date="2016-04" db="EMBL/GenBank/DDBJ databases">
        <title>A degradative enzymes factory behind the ericoid mycorrhizal symbiosis.</title>
        <authorList>
            <consortium name="DOE Joint Genome Institute"/>
            <person name="Martino E."/>
            <person name="Morin E."/>
            <person name="Grelet G."/>
            <person name="Kuo A."/>
            <person name="Kohler A."/>
            <person name="Daghino S."/>
            <person name="Barry K."/>
            <person name="Choi C."/>
            <person name="Cichocki N."/>
            <person name="Clum A."/>
            <person name="Copeland A."/>
            <person name="Hainaut M."/>
            <person name="Haridas S."/>
            <person name="Labutti K."/>
            <person name="Lindquist E."/>
            <person name="Lipzen A."/>
            <person name="Khouja H.-R."/>
            <person name="Murat C."/>
            <person name="Ohm R."/>
            <person name="Olson A."/>
            <person name="Spatafora J."/>
            <person name="Veneault-Fourrey C."/>
            <person name="Henrissat B."/>
            <person name="Grigoriev I."/>
            <person name="Martin F."/>
            <person name="Perotto S."/>
        </authorList>
    </citation>
    <scope>NUCLEOTIDE SEQUENCE [LARGE SCALE GENOMIC DNA]</scope>
    <source>
        <strain evidence="1 2">E</strain>
    </source>
</reference>
<sequence>LLESKCLSAVESYSPVDLAPEIQYFTLDVIPDIAFRKPFGSHRADRDVLLLRPNSPGSCPSGDFPCYGFLDYVKSFSRAFPKRFCPKYTDKVGVGKLMGSCKEAVAEPLGPSKKTRRNTSGSFIRHGLTQPEAEAEALLQIFAGAETSAAAVCAALLYIFTNPHIYNTFFAELSSSIISHPITNEEARKLSYLQAAIKEGREGV</sequence>
<dbReference type="Proteomes" id="UP000235371">
    <property type="component" value="Unassembled WGS sequence"/>
</dbReference>
<dbReference type="OrthoDB" id="1470350at2759"/>
<evidence type="ECO:0000313" key="2">
    <source>
        <dbReference type="Proteomes" id="UP000235371"/>
    </source>
</evidence>
<dbReference type="Gene3D" id="1.10.630.10">
    <property type="entry name" value="Cytochrome P450"/>
    <property type="match status" value="1"/>
</dbReference>
<dbReference type="GO" id="GO:0020037">
    <property type="term" value="F:heme binding"/>
    <property type="evidence" value="ECO:0007669"/>
    <property type="project" value="InterPro"/>
</dbReference>
<dbReference type="SUPFAM" id="SSF48264">
    <property type="entry name" value="Cytochrome P450"/>
    <property type="match status" value="1"/>
</dbReference>